<dbReference type="InterPro" id="IPR036047">
    <property type="entry name" value="F-box-like_dom_sf"/>
</dbReference>
<dbReference type="Proteomes" id="UP000800097">
    <property type="component" value="Unassembled WGS sequence"/>
</dbReference>
<accession>A0A6A6JEN1</accession>
<dbReference type="GeneID" id="54556432"/>
<keyword evidence="4" id="KW-1185">Reference proteome</keyword>
<sequence length="649" mass="72114">MITLDALPIEILSLIASFLEHPRDVSNLSSTCRRVNHFTQLDGWKAYLKGRFGITGRDSDALSTVHGLTTLYRNWERKALVARNLRPRPTVTSLNNWGQTTWTDQSTQTIGYQPSIDSYEEIYGGWADRREVLAWAAGTRVLVRIKDTHQKANFSLDEPFRGEYDVYGHPTSWYSYGIEDAIDGVDDIMSVGLLRPHQKHESLECITTTTATGELELICFDVENRKTKTQRYTPTGGRSYLSMSPASQPLMATTAENARLRLYPVNPDCVVDSVQSSISEVEVKAPQPTSMPLTLAACNFISEDKVAVALGPSQQIVQVFDITPTGFSASPIRKIYSPSEPEYFIFAYCLLSLPKDSRAGGNSGNIFFSGANDGLVRLHDLRSHKDCEAIFGDVTNDQAIYSLALQGQERIIAGGNAHSMLKIYDIRFPGTHAYSSITLPSRPRVRKVHPPNRTRGFGDFINPKKLGDAQLVTGGWNLYLRPNNRIRGVSIGHPYQAPSSVYSLSIPSSTSPSLYAGLTGCVLGLDFVSVLDKHPDPLHAGNRLQYLDTGNVDVVRTYNPDNDVLDLSMYHQGTEGELDMSLFVQHGANNEVAEFAKSRDSAKLAGMDERWRDPAEDKWVRGQEPGMQMKGDRGHRRGGRTRRRGRGHA</sequence>
<dbReference type="InterPro" id="IPR001810">
    <property type="entry name" value="F-box_dom"/>
</dbReference>
<dbReference type="OrthoDB" id="1259151at2759"/>
<dbReference type="InterPro" id="IPR036322">
    <property type="entry name" value="WD40_repeat_dom_sf"/>
</dbReference>
<evidence type="ECO:0000259" key="2">
    <source>
        <dbReference type="Pfam" id="PF12937"/>
    </source>
</evidence>
<protein>
    <recommendedName>
        <fullName evidence="2">F-box domain-containing protein</fullName>
    </recommendedName>
</protein>
<gene>
    <name evidence="3" type="ORF">EI97DRAFT_97930</name>
</gene>
<feature type="domain" description="F-box" evidence="2">
    <location>
        <begin position="5"/>
        <end position="39"/>
    </location>
</feature>
<proteinExistence type="predicted"/>
<feature type="compositionally biased region" description="Basic and acidic residues" evidence="1">
    <location>
        <begin position="607"/>
        <end position="621"/>
    </location>
</feature>
<evidence type="ECO:0000313" key="4">
    <source>
        <dbReference type="Proteomes" id="UP000800097"/>
    </source>
</evidence>
<dbReference type="SUPFAM" id="SSF81383">
    <property type="entry name" value="F-box domain"/>
    <property type="match status" value="1"/>
</dbReference>
<name>A0A6A6JEN1_WESOR</name>
<evidence type="ECO:0000256" key="1">
    <source>
        <dbReference type="SAM" id="MobiDB-lite"/>
    </source>
</evidence>
<dbReference type="SUPFAM" id="SSF50978">
    <property type="entry name" value="WD40 repeat-like"/>
    <property type="match status" value="1"/>
</dbReference>
<dbReference type="RefSeq" id="XP_033652264.1">
    <property type="nucleotide sequence ID" value="XM_033803257.1"/>
</dbReference>
<dbReference type="Gene3D" id="2.130.10.10">
    <property type="entry name" value="YVTN repeat-like/Quinoprotein amine dehydrogenase"/>
    <property type="match status" value="1"/>
</dbReference>
<reference evidence="3" key="1">
    <citation type="journal article" date="2020" name="Stud. Mycol.">
        <title>101 Dothideomycetes genomes: a test case for predicting lifestyles and emergence of pathogens.</title>
        <authorList>
            <person name="Haridas S."/>
            <person name="Albert R."/>
            <person name="Binder M."/>
            <person name="Bloem J."/>
            <person name="Labutti K."/>
            <person name="Salamov A."/>
            <person name="Andreopoulos B."/>
            <person name="Baker S."/>
            <person name="Barry K."/>
            <person name="Bills G."/>
            <person name="Bluhm B."/>
            <person name="Cannon C."/>
            <person name="Castanera R."/>
            <person name="Culley D."/>
            <person name="Daum C."/>
            <person name="Ezra D."/>
            <person name="Gonzalez J."/>
            <person name="Henrissat B."/>
            <person name="Kuo A."/>
            <person name="Liang C."/>
            <person name="Lipzen A."/>
            <person name="Lutzoni F."/>
            <person name="Magnuson J."/>
            <person name="Mondo S."/>
            <person name="Nolan M."/>
            <person name="Ohm R."/>
            <person name="Pangilinan J."/>
            <person name="Park H.-J."/>
            <person name="Ramirez L."/>
            <person name="Alfaro M."/>
            <person name="Sun H."/>
            <person name="Tritt A."/>
            <person name="Yoshinaga Y."/>
            <person name="Zwiers L.-H."/>
            <person name="Turgeon B."/>
            <person name="Goodwin S."/>
            <person name="Spatafora J."/>
            <person name="Crous P."/>
            <person name="Grigoriev I."/>
        </authorList>
    </citation>
    <scope>NUCLEOTIDE SEQUENCE</scope>
    <source>
        <strain evidence="3">CBS 379.55</strain>
    </source>
</reference>
<dbReference type="AlphaFoldDB" id="A0A6A6JEN1"/>
<dbReference type="CDD" id="cd09917">
    <property type="entry name" value="F-box_SF"/>
    <property type="match status" value="1"/>
</dbReference>
<dbReference type="EMBL" id="ML986501">
    <property type="protein sequence ID" value="KAF2274725.1"/>
    <property type="molecule type" value="Genomic_DNA"/>
</dbReference>
<feature type="region of interest" description="Disordered" evidence="1">
    <location>
        <begin position="607"/>
        <end position="649"/>
    </location>
</feature>
<evidence type="ECO:0000313" key="3">
    <source>
        <dbReference type="EMBL" id="KAF2274725.1"/>
    </source>
</evidence>
<feature type="compositionally biased region" description="Basic residues" evidence="1">
    <location>
        <begin position="633"/>
        <end position="649"/>
    </location>
</feature>
<dbReference type="Pfam" id="PF12937">
    <property type="entry name" value="F-box-like"/>
    <property type="match status" value="1"/>
</dbReference>
<organism evidence="3 4">
    <name type="scientific">Westerdykella ornata</name>
    <dbReference type="NCBI Taxonomy" id="318751"/>
    <lineage>
        <taxon>Eukaryota</taxon>
        <taxon>Fungi</taxon>
        <taxon>Dikarya</taxon>
        <taxon>Ascomycota</taxon>
        <taxon>Pezizomycotina</taxon>
        <taxon>Dothideomycetes</taxon>
        <taxon>Pleosporomycetidae</taxon>
        <taxon>Pleosporales</taxon>
        <taxon>Sporormiaceae</taxon>
        <taxon>Westerdykella</taxon>
    </lineage>
</organism>
<dbReference type="InterPro" id="IPR015943">
    <property type="entry name" value="WD40/YVTN_repeat-like_dom_sf"/>
</dbReference>